<accession>A0A392R423</accession>
<protein>
    <submittedName>
        <fullName evidence="1">Uncharacterized protein</fullName>
    </submittedName>
</protein>
<dbReference type="Proteomes" id="UP000265520">
    <property type="component" value="Unassembled WGS sequence"/>
</dbReference>
<dbReference type="AlphaFoldDB" id="A0A392R423"/>
<organism evidence="1 2">
    <name type="scientific">Trifolium medium</name>
    <dbReference type="NCBI Taxonomy" id="97028"/>
    <lineage>
        <taxon>Eukaryota</taxon>
        <taxon>Viridiplantae</taxon>
        <taxon>Streptophyta</taxon>
        <taxon>Embryophyta</taxon>
        <taxon>Tracheophyta</taxon>
        <taxon>Spermatophyta</taxon>
        <taxon>Magnoliopsida</taxon>
        <taxon>eudicotyledons</taxon>
        <taxon>Gunneridae</taxon>
        <taxon>Pentapetalae</taxon>
        <taxon>rosids</taxon>
        <taxon>fabids</taxon>
        <taxon>Fabales</taxon>
        <taxon>Fabaceae</taxon>
        <taxon>Papilionoideae</taxon>
        <taxon>50 kb inversion clade</taxon>
        <taxon>NPAAA clade</taxon>
        <taxon>Hologalegina</taxon>
        <taxon>IRL clade</taxon>
        <taxon>Trifolieae</taxon>
        <taxon>Trifolium</taxon>
    </lineage>
</organism>
<keyword evidence="2" id="KW-1185">Reference proteome</keyword>
<proteinExistence type="predicted"/>
<sequence>MLVVRRVALAFRITSVRICNDGVRFGVSWIRHFWFRSGSTGTTTVWWCRRLFCGGEK</sequence>
<name>A0A392R423_9FABA</name>
<evidence type="ECO:0000313" key="2">
    <source>
        <dbReference type="Proteomes" id="UP000265520"/>
    </source>
</evidence>
<comment type="caution">
    <text evidence="1">The sequence shown here is derived from an EMBL/GenBank/DDBJ whole genome shotgun (WGS) entry which is preliminary data.</text>
</comment>
<feature type="non-terminal residue" evidence="1">
    <location>
        <position position="57"/>
    </location>
</feature>
<evidence type="ECO:0000313" key="1">
    <source>
        <dbReference type="EMBL" id="MCI31331.1"/>
    </source>
</evidence>
<reference evidence="1 2" key="1">
    <citation type="journal article" date="2018" name="Front. Plant Sci.">
        <title>Red Clover (Trifolium pratense) and Zigzag Clover (T. medium) - A Picture of Genomic Similarities and Differences.</title>
        <authorList>
            <person name="Dluhosova J."/>
            <person name="Istvanek J."/>
            <person name="Nedelnik J."/>
            <person name="Repkova J."/>
        </authorList>
    </citation>
    <scope>NUCLEOTIDE SEQUENCE [LARGE SCALE GENOMIC DNA]</scope>
    <source>
        <strain evidence="2">cv. 10/8</strain>
        <tissue evidence="1">Leaf</tissue>
    </source>
</reference>
<dbReference type="EMBL" id="LXQA010186353">
    <property type="protein sequence ID" value="MCI31331.1"/>
    <property type="molecule type" value="Genomic_DNA"/>
</dbReference>